<accession>A0A1Y6K5B6</accession>
<protein>
    <submittedName>
        <fullName evidence="3">Abortive infection protein</fullName>
    </submittedName>
</protein>
<sequence>MKALNRLINLLWNKDEKRLRAFLRLGIQTLMVLLATGFFTAVLMSSAALISRAAGTSFKDQLTVGGLIQWTERPVFNLIIAPLSNFFGFGLATYLAGLWIDRRPLRKFGINFNEGWWADFLFGLGLGAGLMVMIFLMGWLTGSVRISGFFDVNAQNHFFLGMIQSLIGYVLVGIYEELLSRGYHLINLAEGLHHPRLGAKPALLLAYALSSLVFGVMHLSNPSATWVSTVNVSLSGLFLGLGMILTGSLAIPIGLHITWNFFQGSVFGFAVSGLRTGVSVIGTEIVANAWLIGGDFGPESGLLSLVAMILGSALTILWVRRKGQLKLYSDLAVYEPRVKKQRAKKLSKDFQNQP</sequence>
<evidence type="ECO:0000313" key="4">
    <source>
        <dbReference type="Proteomes" id="UP000195514"/>
    </source>
</evidence>
<dbReference type="GO" id="GO:0080120">
    <property type="term" value="P:CAAX-box protein maturation"/>
    <property type="evidence" value="ECO:0007669"/>
    <property type="project" value="UniProtKB-ARBA"/>
</dbReference>
<feature type="transmembrane region" description="Helical" evidence="1">
    <location>
        <begin position="157"/>
        <end position="175"/>
    </location>
</feature>
<feature type="transmembrane region" description="Helical" evidence="1">
    <location>
        <begin position="74"/>
        <end position="95"/>
    </location>
</feature>
<gene>
    <name evidence="3" type="ORF">CFX1CAM_0714</name>
</gene>
<feature type="transmembrane region" description="Helical" evidence="1">
    <location>
        <begin position="116"/>
        <end position="137"/>
    </location>
</feature>
<evidence type="ECO:0000313" key="3">
    <source>
        <dbReference type="EMBL" id="SMX53779.1"/>
    </source>
</evidence>
<dbReference type="PANTHER" id="PTHR39430:SF1">
    <property type="entry name" value="PROTEASE"/>
    <property type="match status" value="1"/>
</dbReference>
<feature type="transmembrane region" description="Helical" evidence="1">
    <location>
        <begin position="232"/>
        <end position="255"/>
    </location>
</feature>
<keyword evidence="1" id="KW-0472">Membrane</keyword>
<dbReference type="RefSeq" id="WP_087861699.1">
    <property type="nucleotide sequence ID" value="NZ_LT859958.1"/>
</dbReference>
<dbReference type="OrthoDB" id="324900at2"/>
<dbReference type="InterPro" id="IPR003675">
    <property type="entry name" value="Rce1/LyrA-like_dom"/>
</dbReference>
<feature type="transmembrane region" description="Helical" evidence="1">
    <location>
        <begin position="202"/>
        <end position="220"/>
    </location>
</feature>
<evidence type="ECO:0000259" key="2">
    <source>
        <dbReference type="Pfam" id="PF02517"/>
    </source>
</evidence>
<reference evidence="4" key="1">
    <citation type="submission" date="2017-05" db="EMBL/GenBank/DDBJ databases">
        <authorList>
            <person name="Kirkegaard R."/>
            <person name="Mcilroy J S."/>
        </authorList>
    </citation>
    <scope>NUCLEOTIDE SEQUENCE [LARGE SCALE GENOMIC DNA]</scope>
</reference>
<feature type="transmembrane region" description="Helical" evidence="1">
    <location>
        <begin position="267"/>
        <end position="290"/>
    </location>
</feature>
<feature type="transmembrane region" description="Helical" evidence="1">
    <location>
        <begin position="21"/>
        <end position="54"/>
    </location>
</feature>
<keyword evidence="1" id="KW-1133">Transmembrane helix</keyword>
<dbReference type="AlphaFoldDB" id="A0A1Y6K5B6"/>
<dbReference type="PANTHER" id="PTHR39430">
    <property type="entry name" value="MEMBRANE-ASSOCIATED PROTEASE-RELATED"/>
    <property type="match status" value="1"/>
</dbReference>
<dbReference type="KEGG" id="abat:CFX1CAM_0714"/>
<keyword evidence="4" id="KW-1185">Reference proteome</keyword>
<feature type="domain" description="CAAX prenyl protease 2/Lysostaphin resistance protein A-like" evidence="2">
    <location>
        <begin position="162"/>
        <end position="262"/>
    </location>
</feature>
<dbReference type="GO" id="GO:0004175">
    <property type="term" value="F:endopeptidase activity"/>
    <property type="evidence" value="ECO:0007669"/>
    <property type="project" value="UniProtKB-ARBA"/>
</dbReference>
<dbReference type="Proteomes" id="UP000195514">
    <property type="component" value="Chromosome I"/>
</dbReference>
<dbReference type="Pfam" id="PF02517">
    <property type="entry name" value="Rce1-like"/>
    <property type="match status" value="1"/>
</dbReference>
<feature type="transmembrane region" description="Helical" evidence="1">
    <location>
        <begin position="302"/>
        <end position="319"/>
    </location>
</feature>
<dbReference type="EMBL" id="LT859958">
    <property type="protein sequence ID" value="SMX53779.1"/>
    <property type="molecule type" value="Genomic_DNA"/>
</dbReference>
<evidence type="ECO:0000256" key="1">
    <source>
        <dbReference type="SAM" id="Phobius"/>
    </source>
</evidence>
<proteinExistence type="predicted"/>
<name>A0A1Y6K5B6_9CHLR</name>
<keyword evidence="1" id="KW-0812">Transmembrane</keyword>
<organism evidence="3 4">
    <name type="scientific">Candidatus Brevifilum fermentans</name>
    <dbReference type="NCBI Taxonomy" id="1986204"/>
    <lineage>
        <taxon>Bacteria</taxon>
        <taxon>Bacillati</taxon>
        <taxon>Chloroflexota</taxon>
        <taxon>Anaerolineae</taxon>
        <taxon>Anaerolineales</taxon>
        <taxon>Anaerolineaceae</taxon>
        <taxon>Candidatus Brevifilum</taxon>
    </lineage>
</organism>